<feature type="compositionally biased region" description="Polar residues" evidence="1">
    <location>
        <begin position="1"/>
        <end position="20"/>
    </location>
</feature>
<organism evidence="2 3">
    <name type="scientific">Steccherinum ochraceum</name>
    <dbReference type="NCBI Taxonomy" id="92696"/>
    <lineage>
        <taxon>Eukaryota</taxon>
        <taxon>Fungi</taxon>
        <taxon>Dikarya</taxon>
        <taxon>Basidiomycota</taxon>
        <taxon>Agaricomycotina</taxon>
        <taxon>Agaricomycetes</taxon>
        <taxon>Polyporales</taxon>
        <taxon>Steccherinaceae</taxon>
        <taxon>Steccherinum</taxon>
    </lineage>
</organism>
<evidence type="ECO:0000313" key="2">
    <source>
        <dbReference type="EMBL" id="TCD61678.1"/>
    </source>
</evidence>
<dbReference type="AlphaFoldDB" id="A0A4R0RDH8"/>
<protein>
    <submittedName>
        <fullName evidence="2">Uncharacterized protein</fullName>
    </submittedName>
</protein>
<name>A0A4R0RDH8_9APHY</name>
<evidence type="ECO:0000313" key="3">
    <source>
        <dbReference type="Proteomes" id="UP000292702"/>
    </source>
</evidence>
<gene>
    <name evidence="2" type="ORF">EIP91_008100</name>
</gene>
<dbReference type="STRING" id="92696.A0A4R0RDH8"/>
<feature type="region of interest" description="Disordered" evidence="1">
    <location>
        <begin position="1"/>
        <end position="37"/>
    </location>
</feature>
<dbReference type="Proteomes" id="UP000292702">
    <property type="component" value="Unassembled WGS sequence"/>
</dbReference>
<accession>A0A4R0RDH8</accession>
<sequence>MSNRRTPPSASGSRQTSPYSQPRPPAHSKCPMRLKGPPIDPEWSPPAVFELQGTRSQLHLIAYSDEFAEVKAVKLLRRGRRLQQVEAVYGKMNPEDVSVHHAPPPPAVIPKLKKEFFDSSFFRRFHVQKPILEPSEFRARYSAHLDGNPDCLPIPGQLIAMVLVVWAASFGVNESGQEIRDEDQHEYQNQVENVHDMLHEMLYLVDLHGIIRKPSWDGVKLLLLLLPLTQVVLSPMERLASGIDSPQLLLH</sequence>
<comment type="caution">
    <text evidence="2">The sequence shown here is derived from an EMBL/GenBank/DDBJ whole genome shotgun (WGS) entry which is preliminary data.</text>
</comment>
<proteinExistence type="predicted"/>
<evidence type="ECO:0000256" key="1">
    <source>
        <dbReference type="SAM" id="MobiDB-lite"/>
    </source>
</evidence>
<dbReference type="EMBL" id="RWJN01000440">
    <property type="protein sequence ID" value="TCD61678.1"/>
    <property type="molecule type" value="Genomic_DNA"/>
</dbReference>
<keyword evidence="3" id="KW-1185">Reference proteome</keyword>
<reference evidence="2 3" key="1">
    <citation type="submission" date="2018-11" db="EMBL/GenBank/DDBJ databases">
        <title>Genome assembly of Steccherinum ochraceum LE-BIN_3174, the white-rot fungus of the Steccherinaceae family (The Residual Polyporoid clade, Polyporales, Basidiomycota).</title>
        <authorList>
            <person name="Fedorova T.V."/>
            <person name="Glazunova O.A."/>
            <person name="Landesman E.O."/>
            <person name="Moiseenko K.V."/>
            <person name="Psurtseva N.V."/>
            <person name="Savinova O.S."/>
            <person name="Shakhova N.V."/>
            <person name="Tyazhelova T.V."/>
            <person name="Vasina D.V."/>
        </authorList>
    </citation>
    <scope>NUCLEOTIDE SEQUENCE [LARGE SCALE GENOMIC DNA]</scope>
    <source>
        <strain evidence="2 3">LE-BIN_3174</strain>
    </source>
</reference>
<dbReference type="OrthoDB" id="3263880at2759"/>